<name>A0A0P0GPB0_9BACE</name>
<organism evidence="1 2">
    <name type="scientific">Bacteroides cellulosilyticus</name>
    <dbReference type="NCBI Taxonomy" id="246787"/>
    <lineage>
        <taxon>Bacteria</taxon>
        <taxon>Pseudomonadati</taxon>
        <taxon>Bacteroidota</taxon>
        <taxon>Bacteroidia</taxon>
        <taxon>Bacteroidales</taxon>
        <taxon>Bacteroidaceae</taxon>
        <taxon>Bacteroides</taxon>
    </lineage>
</organism>
<dbReference type="KEGG" id="bcel:BcellWH2_04813"/>
<dbReference type="EMBL" id="CP012801">
    <property type="protein sequence ID" value="ALJ62022.1"/>
    <property type="molecule type" value="Genomic_DNA"/>
</dbReference>
<evidence type="ECO:0000313" key="1">
    <source>
        <dbReference type="EMBL" id="ALJ62022.1"/>
    </source>
</evidence>
<protein>
    <submittedName>
        <fullName evidence="1">Uncharacterized protein</fullName>
    </submittedName>
</protein>
<evidence type="ECO:0000313" key="2">
    <source>
        <dbReference type="Proteomes" id="UP000061809"/>
    </source>
</evidence>
<accession>A0A0P0GPB0</accession>
<gene>
    <name evidence="1" type="ORF">BcellWH2_04813</name>
</gene>
<dbReference type="AlphaFoldDB" id="A0A0P0GPB0"/>
<dbReference type="Proteomes" id="UP000061809">
    <property type="component" value="Chromosome"/>
</dbReference>
<proteinExistence type="predicted"/>
<dbReference type="PATRIC" id="fig|246787.4.peg.4968"/>
<reference evidence="1 2" key="1">
    <citation type="journal article" date="2015" name="Science">
        <title>Genetic determinants of in vivo fitness and diet responsiveness in multiple human gut Bacteroides.</title>
        <authorList>
            <person name="Wu M."/>
            <person name="McNulty N.P."/>
            <person name="Rodionov D.A."/>
            <person name="Khoroshkin M.S."/>
            <person name="Griffin N.W."/>
            <person name="Cheng J."/>
            <person name="Latreille P."/>
            <person name="Kerstetter R.A."/>
            <person name="Terrapon N."/>
            <person name="Henrissat B."/>
            <person name="Osterman A.L."/>
            <person name="Gordon J.I."/>
        </authorList>
    </citation>
    <scope>NUCLEOTIDE SEQUENCE [LARGE SCALE GENOMIC DNA]</scope>
    <source>
        <strain evidence="1 2">WH2</strain>
    </source>
</reference>
<sequence>MFIIQGHRFAHNGRVMNIILGADYADYTDSFPVI</sequence>